<keyword evidence="1" id="KW-1133">Transmembrane helix</keyword>
<evidence type="ECO:0000313" key="2">
    <source>
        <dbReference type="EMBL" id="RIB05830.1"/>
    </source>
</evidence>
<evidence type="ECO:0000256" key="1">
    <source>
        <dbReference type="SAM" id="Phobius"/>
    </source>
</evidence>
<accession>A0A397U6A3</accession>
<dbReference type="AlphaFoldDB" id="A0A397U6A3"/>
<keyword evidence="1" id="KW-0812">Transmembrane</keyword>
<gene>
    <name evidence="2" type="ORF">C2G38_2117502</name>
</gene>
<reference evidence="2 3" key="1">
    <citation type="submission" date="2018-06" db="EMBL/GenBank/DDBJ databases">
        <title>Comparative genomics reveals the genomic features of Rhizophagus irregularis, R. cerebriforme, R. diaphanum and Gigaspora rosea, and their symbiotic lifestyle signature.</title>
        <authorList>
            <person name="Morin E."/>
            <person name="San Clemente H."/>
            <person name="Chen E.C.H."/>
            <person name="De La Providencia I."/>
            <person name="Hainaut M."/>
            <person name="Kuo A."/>
            <person name="Kohler A."/>
            <person name="Murat C."/>
            <person name="Tang N."/>
            <person name="Roy S."/>
            <person name="Loubradou J."/>
            <person name="Henrissat B."/>
            <person name="Grigoriev I.V."/>
            <person name="Corradi N."/>
            <person name="Roux C."/>
            <person name="Martin F.M."/>
        </authorList>
    </citation>
    <scope>NUCLEOTIDE SEQUENCE [LARGE SCALE GENOMIC DNA]</scope>
    <source>
        <strain evidence="2 3">DAOM 194757</strain>
    </source>
</reference>
<comment type="caution">
    <text evidence="2">The sequence shown here is derived from an EMBL/GenBank/DDBJ whole genome shotgun (WGS) entry which is preliminary data.</text>
</comment>
<keyword evidence="1" id="KW-0472">Membrane</keyword>
<dbReference type="Proteomes" id="UP000266673">
    <property type="component" value="Unassembled WGS sequence"/>
</dbReference>
<proteinExistence type="predicted"/>
<dbReference type="EMBL" id="QKWP01001912">
    <property type="protein sequence ID" value="RIB05830.1"/>
    <property type="molecule type" value="Genomic_DNA"/>
</dbReference>
<feature type="transmembrane region" description="Helical" evidence="1">
    <location>
        <begin position="21"/>
        <end position="39"/>
    </location>
</feature>
<evidence type="ECO:0000313" key="3">
    <source>
        <dbReference type="Proteomes" id="UP000266673"/>
    </source>
</evidence>
<feature type="transmembrane region" description="Helical" evidence="1">
    <location>
        <begin position="59"/>
        <end position="78"/>
    </location>
</feature>
<protein>
    <submittedName>
        <fullName evidence="2">Uncharacterized protein</fullName>
    </submittedName>
</protein>
<keyword evidence="3" id="KW-1185">Reference proteome</keyword>
<sequence length="80" mass="9632">MMCIWLLLHFFKRPFLYHHSFLKFLFIFEISGNIFLVLRLTHLFCFQSFSSFQNSSSPLEYPCFFVILSASFLFRVAFTL</sequence>
<organism evidence="2 3">
    <name type="scientific">Gigaspora rosea</name>
    <dbReference type="NCBI Taxonomy" id="44941"/>
    <lineage>
        <taxon>Eukaryota</taxon>
        <taxon>Fungi</taxon>
        <taxon>Fungi incertae sedis</taxon>
        <taxon>Mucoromycota</taxon>
        <taxon>Glomeromycotina</taxon>
        <taxon>Glomeromycetes</taxon>
        <taxon>Diversisporales</taxon>
        <taxon>Gigasporaceae</taxon>
        <taxon>Gigaspora</taxon>
    </lineage>
</organism>
<name>A0A397U6A3_9GLOM</name>